<dbReference type="Proteomes" id="UP000238916">
    <property type="component" value="Unassembled WGS sequence"/>
</dbReference>
<evidence type="ECO:0000313" key="2">
    <source>
        <dbReference type="EMBL" id="SPF51960.1"/>
    </source>
</evidence>
<dbReference type="EMBL" id="OMOF01000502">
    <property type="protein sequence ID" value="SPF51960.1"/>
    <property type="molecule type" value="Genomic_DNA"/>
</dbReference>
<organism evidence="2 3">
    <name type="scientific">Candidatus Desulfosporosinus infrequens</name>
    <dbReference type="NCBI Taxonomy" id="2043169"/>
    <lineage>
        <taxon>Bacteria</taxon>
        <taxon>Bacillati</taxon>
        <taxon>Bacillota</taxon>
        <taxon>Clostridia</taxon>
        <taxon>Eubacteriales</taxon>
        <taxon>Desulfitobacteriaceae</taxon>
        <taxon>Desulfosporosinus</taxon>
    </lineage>
</organism>
<dbReference type="PROSITE" id="PS50192">
    <property type="entry name" value="T_SNARE"/>
    <property type="match status" value="1"/>
</dbReference>
<proteinExistence type="predicted"/>
<reference evidence="3" key="1">
    <citation type="submission" date="2018-02" db="EMBL/GenBank/DDBJ databases">
        <authorList>
            <person name="Hausmann B."/>
        </authorList>
    </citation>
    <scope>NUCLEOTIDE SEQUENCE [LARGE SCALE GENOMIC DNA]</scope>
    <source>
        <strain evidence="3">Peat soil MAG SbF1</strain>
    </source>
</reference>
<protein>
    <recommendedName>
        <fullName evidence="1">t-SNARE coiled-coil homology domain-containing protein</fullName>
    </recommendedName>
</protein>
<feature type="domain" description="T-SNARE coiled-coil homology" evidence="1">
    <location>
        <begin position="1"/>
        <end position="43"/>
    </location>
</feature>
<evidence type="ECO:0000313" key="3">
    <source>
        <dbReference type="Proteomes" id="UP000238916"/>
    </source>
</evidence>
<dbReference type="InterPro" id="IPR000727">
    <property type="entry name" value="T_SNARE_dom"/>
</dbReference>
<name>A0A2U3LJD5_9FIRM</name>
<gene>
    <name evidence="2" type="ORF">SBF1_5500003</name>
</gene>
<sequence length="96" mass="11090">MKEIFGTILMKLDSLDQKVDSLDQKVDSVDQKVTKNSIEIESIKSDIKTIAEIQKAHIDQNERDHEKLFTFIDHEIGLHSIILKKLSSDVREIEKN</sequence>
<dbReference type="Gene3D" id="1.20.5.170">
    <property type="match status" value="1"/>
</dbReference>
<dbReference type="AlphaFoldDB" id="A0A2U3LJD5"/>
<accession>A0A2U3LJD5</accession>
<evidence type="ECO:0000259" key="1">
    <source>
        <dbReference type="PROSITE" id="PS50192"/>
    </source>
</evidence>